<dbReference type="InterPro" id="IPR056792">
    <property type="entry name" value="PRC_RimM"/>
</dbReference>
<dbReference type="Proteomes" id="UP000697710">
    <property type="component" value="Unassembled WGS sequence"/>
</dbReference>
<proteinExistence type="inferred from homology"/>
<dbReference type="SUPFAM" id="SSF50346">
    <property type="entry name" value="PRC-barrel domain"/>
    <property type="match status" value="1"/>
</dbReference>
<comment type="caution">
    <text evidence="9">The sequence shown here is derived from an EMBL/GenBank/DDBJ whole genome shotgun (WGS) entry which is preliminary data.</text>
</comment>
<dbReference type="InterPro" id="IPR002676">
    <property type="entry name" value="RimM_N"/>
</dbReference>
<dbReference type="GO" id="GO:0042274">
    <property type="term" value="P:ribosomal small subunit biogenesis"/>
    <property type="evidence" value="ECO:0007669"/>
    <property type="project" value="UniProtKB-UniRule"/>
</dbReference>
<gene>
    <name evidence="5 9" type="primary">rimM</name>
    <name evidence="9" type="ORF">KC729_01905</name>
</gene>
<dbReference type="NCBIfam" id="TIGR02273">
    <property type="entry name" value="16S_RimM"/>
    <property type="match status" value="1"/>
</dbReference>
<keyword evidence="2 5" id="KW-0690">Ribosome biogenesis</keyword>
<evidence type="ECO:0000256" key="2">
    <source>
        <dbReference type="ARBA" id="ARBA00022517"/>
    </source>
</evidence>
<dbReference type="GO" id="GO:0006364">
    <property type="term" value="P:rRNA processing"/>
    <property type="evidence" value="ECO:0007669"/>
    <property type="project" value="UniProtKB-UniRule"/>
</dbReference>
<dbReference type="Pfam" id="PF01782">
    <property type="entry name" value="RimM"/>
    <property type="match status" value="1"/>
</dbReference>
<comment type="subcellular location">
    <subcellularLocation>
        <location evidence="5">Cytoplasm</location>
    </subcellularLocation>
</comment>
<dbReference type="PANTHER" id="PTHR33692">
    <property type="entry name" value="RIBOSOME MATURATION FACTOR RIMM"/>
    <property type="match status" value="1"/>
</dbReference>
<keyword evidence="1 5" id="KW-0963">Cytoplasm</keyword>
<name>A0A956LW50_UNCEI</name>
<keyword evidence="4 5" id="KW-0143">Chaperone</keyword>
<organism evidence="9 10">
    <name type="scientific">Eiseniibacteriota bacterium</name>
    <dbReference type="NCBI Taxonomy" id="2212470"/>
    <lineage>
        <taxon>Bacteria</taxon>
        <taxon>Candidatus Eiseniibacteriota</taxon>
    </lineage>
</organism>
<dbReference type="Gene3D" id="2.30.30.240">
    <property type="entry name" value="PRC-barrel domain"/>
    <property type="match status" value="1"/>
</dbReference>
<comment type="domain">
    <text evidence="5">The PRC barrel domain binds ribosomal protein uS19.</text>
</comment>
<evidence type="ECO:0000259" key="8">
    <source>
        <dbReference type="Pfam" id="PF24986"/>
    </source>
</evidence>
<dbReference type="GO" id="GO:0043022">
    <property type="term" value="F:ribosome binding"/>
    <property type="evidence" value="ECO:0007669"/>
    <property type="project" value="InterPro"/>
</dbReference>
<reference evidence="9" key="2">
    <citation type="journal article" date="2021" name="Microbiome">
        <title>Successional dynamics and alternative stable states in a saline activated sludge microbial community over 9 years.</title>
        <authorList>
            <person name="Wang Y."/>
            <person name="Ye J."/>
            <person name="Ju F."/>
            <person name="Liu L."/>
            <person name="Boyd J.A."/>
            <person name="Deng Y."/>
            <person name="Parks D.H."/>
            <person name="Jiang X."/>
            <person name="Yin X."/>
            <person name="Woodcroft B.J."/>
            <person name="Tyson G.W."/>
            <person name="Hugenholtz P."/>
            <person name="Polz M.F."/>
            <person name="Zhang T."/>
        </authorList>
    </citation>
    <scope>NUCLEOTIDE SEQUENCE</scope>
    <source>
        <strain evidence="9">HKST-UBA01</strain>
    </source>
</reference>
<dbReference type="PANTHER" id="PTHR33692:SF1">
    <property type="entry name" value="RIBOSOME MATURATION FACTOR RIMM"/>
    <property type="match status" value="1"/>
</dbReference>
<dbReference type="AlphaFoldDB" id="A0A956LW50"/>
<accession>A0A956LW50</accession>
<feature type="domain" description="RimM N-terminal" evidence="7">
    <location>
        <begin position="2"/>
        <end position="80"/>
    </location>
</feature>
<keyword evidence="3 5" id="KW-0698">rRNA processing</keyword>
<evidence type="ECO:0000313" key="10">
    <source>
        <dbReference type="Proteomes" id="UP000697710"/>
    </source>
</evidence>
<dbReference type="InterPro" id="IPR036976">
    <property type="entry name" value="RimM_N_sf"/>
</dbReference>
<feature type="region of interest" description="Disordered" evidence="6">
    <location>
        <begin position="168"/>
        <end position="200"/>
    </location>
</feature>
<protein>
    <recommendedName>
        <fullName evidence="5">Ribosome maturation factor RimM</fullName>
    </recommendedName>
</protein>
<dbReference type="HAMAP" id="MF_00014">
    <property type="entry name" value="Ribosome_mat_RimM"/>
    <property type="match status" value="1"/>
</dbReference>
<dbReference type="GO" id="GO:0005840">
    <property type="term" value="C:ribosome"/>
    <property type="evidence" value="ECO:0007669"/>
    <property type="project" value="InterPro"/>
</dbReference>
<feature type="domain" description="Ribosome maturation factor RimM PRC barrel" evidence="8">
    <location>
        <begin position="96"/>
        <end position="158"/>
    </location>
</feature>
<dbReference type="InterPro" id="IPR011033">
    <property type="entry name" value="PRC_barrel-like_sf"/>
</dbReference>
<evidence type="ECO:0000313" key="9">
    <source>
        <dbReference type="EMBL" id="MCA9726406.1"/>
    </source>
</evidence>
<comment type="similarity">
    <text evidence="5">Belongs to the RimM family.</text>
</comment>
<sequence>MVVGRIVRPHGVRGDVLVAPTGDDPDRFTRGRKLYPGPDEPASLTVRSRHEAQGFYRLHFDEVADRDHAEELVGRDLYLETALLPDLPVGTYYHYQLVGLTVRKQGGAVLGTVVRVHELPGSDLYEVVSEDGEREWMIPARDEVLAAVDLDRSEILLRECDDLLAAVENRKTSPREGGMTRKQAARARHGESGGGESAES</sequence>
<evidence type="ECO:0000256" key="5">
    <source>
        <dbReference type="HAMAP-Rule" id="MF_00014"/>
    </source>
</evidence>
<evidence type="ECO:0000256" key="6">
    <source>
        <dbReference type="SAM" id="MobiDB-lite"/>
    </source>
</evidence>
<dbReference type="EMBL" id="JAGQHR010000028">
    <property type="protein sequence ID" value="MCA9726406.1"/>
    <property type="molecule type" value="Genomic_DNA"/>
</dbReference>
<reference evidence="9" key="1">
    <citation type="submission" date="2020-04" db="EMBL/GenBank/DDBJ databases">
        <authorList>
            <person name="Zhang T."/>
        </authorList>
    </citation>
    <scope>NUCLEOTIDE SEQUENCE</scope>
    <source>
        <strain evidence="9">HKST-UBA01</strain>
    </source>
</reference>
<comment type="subunit">
    <text evidence="5">Binds ribosomal protein uS19.</text>
</comment>
<evidence type="ECO:0000256" key="1">
    <source>
        <dbReference type="ARBA" id="ARBA00022490"/>
    </source>
</evidence>
<dbReference type="Gene3D" id="2.40.30.60">
    <property type="entry name" value="RimM"/>
    <property type="match status" value="1"/>
</dbReference>
<evidence type="ECO:0000259" key="7">
    <source>
        <dbReference type="Pfam" id="PF01782"/>
    </source>
</evidence>
<evidence type="ECO:0000256" key="4">
    <source>
        <dbReference type="ARBA" id="ARBA00023186"/>
    </source>
</evidence>
<evidence type="ECO:0000256" key="3">
    <source>
        <dbReference type="ARBA" id="ARBA00022552"/>
    </source>
</evidence>
<dbReference type="Pfam" id="PF24986">
    <property type="entry name" value="PRC_RimM"/>
    <property type="match status" value="1"/>
</dbReference>
<comment type="function">
    <text evidence="5">An accessory protein needed during the final step in the assembly of 30S ribosomal subunit, possibly for assembly of the head region. Essential for efficient processing of 16S rRNA. May be needed both before and after RbfA during the maturation of 16S rRNA. It has affinity for free ribosomal 30S subunits but not for 70S ribosomes.</text>
</comment>
<dbReference type="InterPro" id="IPR009000">
    <property type="entry name" value="Transl_B-barrel_sf"/>
</dbReference>
<dbReference type="SUPFAM" id="SSF50447">
    <property type="entry name" value="Translation proteins"/>
    <property type="match status" value="1"/>
</dbReference>
<dbReference type="GO" id="GO:0005737">
    <property type="term" value="C:cytoplasm"/>
    <property type="evidence" value="ECO:0007669"/>
    <property type="project" value="UniProtKB-SubCell"/>
</dbReference>
<dbReference type="InterPro" id="IPR011961">
    <property type="entry name" value="RimM"/>
</dbReference>